<comment type="subcellular location">
    <subcellularLocation>
        <location evidence="1">Cell outer membrane</location>
    </subcellularLocation>
</comment>
<dbReference type="Proteomes" id="UP000179129">
    <property type="component" value="Unassembled WGS sequence"/>
</dbReference>
<dbReference type="Pfam" id="PF02321">
    <property type="entry name" value="OEP"/>
    <property type="match status" value="2"/>
</dbReference>
<evidence type="ECO:0000256" key="5">
    <source>
        <dbReference type="ARBA" id="ARBA00022692"/>
    </source>
</evidence>
<reference evidence="8 9" key="1">
    <citation type="journal article" date="2016" name="Nat. Commun.">
        <title>Thousands of microbial genomes shed light on interconnected biogeochemical processes in an aquifer system.</title>
        <authorList>
            <person name="Anantharaman K."/>
            <person name="Brown C.T."/>
            <person name="Hug L.A."/>
            <person name="Sharon I."/>
            <person name="Castelle C.J."/>
            <person name="Probst A.J."/>
            <person name="Thomas B.C."/>
            <person name="Singh A."/>
            <person name="Wilkins M.J."/>
            <person name="Karaoz U."/>
            <person name="Brodie E.L."/>
            <person name="Williams K.H."/>
            <person name="Hubbard S.S."/>
            <person name="Banfield J.F."/>
        </authorList>
    </citation>
    <scope>NUCLEOTIDE SEQUENCE [LARGE SCALE GENOMIC DNA]</scope>
</reference>
<dbReference type="PANTHER" id="PTHR30026:SF21">
    <property type="entry name" value="SLR1270 PROTEIN"/>
    <property type="match status" value="1"/>
</dbReference>
<evidence type="ECO:0000256" key="6">
    <source>
        <dbReference type="ARBA" id="ARBA00023136"/>
    </source>
</evidence>
<keyword evidence="7" id="KW-0998">Cell outer membrane</keyword>
<evidence type="ECO:0000313" key="9">
    <source>
        <dbReference type="Proteomes" id="UP000179129"/>
    </source>
</evidence>
<keyword evidence="6" id="KW-0472">Membrane</keyword>
<comment type="similarity">
    <text evidence="2">Belongs to the outer membrane factor (OMF) (TC 1.B.17) family.</text>
</comment>
<evidence type="ECO:0000256" key="4">
    <source>
        <dbReference type="ARBA" id="ARBA00022452"/>
    </source>
</evidence>
<dbReference type="AlphaFoldDB" id="A0A1F5Z1X7"/>
<dbReference type="GO" id="GO:1990281">
    <property type="term" value="C:efflux pump complex"/>
    <property type="evidence" value="ECO:0007669"/>
    <property type="project" value="TreeGrafter"/>
</dbReference>
<gene>
    <name evidence="8" type="ORF">A3F83_13495</name>
</gene>
<dbReference type="GO" id="GO:0015288">
    <property type="term" value="F:porin activity"/>
    <property type="evidence" value="ECO:0007669"/>
    <property type="project" value="TreeGrafter"/>
</dbReference>
<evidence type="ECO:0000256" key="1">
    <source>
        <dbReference type="ARBA" id="ARBA00004442"/>
    </source>
</evidence>
<accession>A0A1F5Z1X7</accession>
<keyword evidence="4" id="KW-1134">Transmembrane beta strand</keyword>
<dbReference type="SUPFAM" id="SSF56954">
    <property type="entry name" value="Outer membrane efflux proteins (OEP)"/>
    <property type="match status" value="1"/>
</dbReference>
<evidence type="ECO:0000256" key="2">
    <source>
        <dbReference type="ARBA" id="ARBA00007613"/>
    </source>
</evidence>
<evidence type="ECO:0000256" key="3">
    <source>
        <dbReference type="ARBA" id="ARBA00022448"/>
    </source>
</evidence>
<dbReference type="GO" id="GO:0015562">
    <property type="term" value="F:efflux transmembrane transporter activity"/>
    <property type="evidence" value="ECO:0007669"/>
    <property type="project" value="InterPro"/>
</dbReference>
<name>A0A1F5Z1X7_9BACT</name>
<keyword evidence="5" id="KW-0812">Transmembrane</keyword>
<evidence type="ECO:0000313" key="8">
    <source>
        <dbReference type="EMBL" id="OGG06353.1"/>
    </source>
</evidence>
<dbReference type="InterPro" id="IPR051906">
    <property type="entry name" value="TolC-like"/>
</dbReference>
<dbReference type="PANTHER" id="PTHR30026">
    <property type="entry name" value="OUTER MEMBRANE PROTEIN TOLC"/>
    <property type="match status" value="1"/>
</dbReference>
<protein>
    <recommendedName>
        <fullName evidence="10">Transporter</fullName>
    </recommendedName>
</protein>
<dbReference type="EMBL" id="MFIX01000028">
    <property type="protein sequence ID" value="OGG06353.1"/>
    <property type="molecule type" value="Genomic_DNA"/>
</dbReference>
<keyword evidence="3" id="KW-0813">Transport</keyword>
<comment type="caution">
    <text evidence="8">The sequence shown here is derived from an EMBL/GenBank/DDBJ whole genome shotgun (WGS) entry which is preliminary data.</text>
</comment>
<organism evidence="8 9">
    <name type="scientific">Candidatus Glassbacteria bacterium RIFCSPLOWO2_12_FULL_58_11</name>
    <dbReference type="NCBI Taxonomy" id="1817867"/>
    <lineage>
        <taxon>Bacteria</taxon>
        <taxon>Candidatus Glassiibacteriota</taxon>
    </lineage>
</organism>
<dbReference type="STRING" id="1817867.A3F83_13495"/>
<evidence type="ECO:0000256" key="7">
    <source>
        <dbReference type="ARBA" id="ARBA00023237"/>
    </source>
</evidence>
<dbReference type="Gene3D" id="1.20.1600.10">
    <property type="entry name" value="Outer membrane efflux proteins (OEP)"/>
    <property type="match status" value="1"/>
</dbReference>
<dbReference type="GO" id="GO:0009279">
    <property type="term" value="C:cell outer membrane"/>
    <property type="evidence" value="ECO:0007669"/>
    <property type="project" value="UniProtKB-SubCell"/>
</dbReference>
<evidence type="ECO:0008006" key="10">
    <source>
        <dbReference type="Google" id="ProtNLM"/>
    </source>
</evidence>
<proteinExistence type="inferred from homology"/>
<sequence length="455" mass="50616">MRSFALGFIPLQLLLLMLMGFPSRLAAEEEMGLWDCVEAAVTGHIAVKAGRWRVEQARNTVEQDRTLFKPDFSFGAHYTANSYVPKIPLPGRNLPLGGHNDAGISIEAGHLLYDWGGRRDKLKADQDQQQSSFESLRALRETLAFEAGAGYLRLLAARSERKIAERSVETADEHYRHLQALGSSGLLTYDEVLKGRVHLEQARLMLSRSANAEKLARSELLLRIGVPLTSAAEFADSAGQIPQPLPSESRLDSALARRPELAAYDSRLASLESMAAGLASENKPVLRLFANGNVARPGIDQFRNEWIGYGRAGIGMSWSFFDWGRKDYAVAKLKAQWEETLANRRILGQQIALEVQQASLTAEEAGERISVAHSGLEAAEEQFRIVRSRFEQGQVTNTQFIDAEDAQTISAIEVTRAELDLGLARWQLAYATGELTARIDERWAEKQTDERQDNH</sequence>
<dbReference type="InterPro" id="IPR003423">
    <property type="entry name" value="OMP_efflux"/>
</dbReference>